<evidence type="ECO:0000313" key="1">
    <source>
        <dbReference type="EMBL" id="GMN30157.1"/>
    </source>
</evidence>
<protein>
    <submittedName>
        <fullName evidence="1">Uncharacterized protein</fullName>
    </submittedName>
</protein>
<proteinExistence type="predicted"/>
<sequence length="126" mass="14089">MDWCHVSLVRYRGHKGELSPASHQMLGGGWKVVTGFKSDVRWWMTVRSSHVVSGSSLTRDHPGHYGLVGFSGMFAHPNDTCHCCHVSCRVVIGEKSDRHFEFQISKMGGIGGKPNLRLEIRAQISR</sequence>
<dbReference type="Proteomes" id="UP001187192">
    <property type="component" value="Unassembled WGS sequence"/>
</dbReference>
<evidence type="ECO:0000313" key="2">
    <source>
        <dbReference type="EMBL" id="GMN30206.1"/>
    </source>
</evidence>
<dbReference type="EMBL" id="BTGU01003309">
    <property type="protein sequence ID" value="GMN30206.1"/>
    <property type="molecule type" value="Genomic_DNA"/>
</dbReference>
<gene>
    <name evidence="1" type="ORF">TIFTF001_044420</name>
    <name evidence="2" type="ORF">TIFTF001_044430</name>
</gene>
<dbReference type="AlphaFoldDB" id="A0AA87Z6D2"/>
<organism evidence="1 3">
    <name type="scientific">Ficus carica</name>
    <name type="common">Common fig</name>
    <dbReference type="NCBI Taxonomy" id="3494"/>
    <lineage>
        <taxon>Eukaryota</taxon>
        <taxon>Viridiplantae</taxon>
        <taxon>Streptophyta</taxon>
        <taxon>Embryophyta</taxon>
        <taxon>Tracheophyta</taxon>
        <taxon>Spermatophyta</taxon>
        <taxon>Magnoliopsida</taxon>
        <taxon>eudicotyledons</taxon>
        <taxon>Gunneridae</taxon>
        <taxon>Pentapetalae</taxon>
        <taxon>rosids</taxon>
        <taxon>fabids</taxon>
        <taxon>Rosales</taxon>
        <taxon>Moraceae</taxon>
        <taxon>Ficeae</taxon>
        <taxon>Ficus</taxon>
    </lineage>
</organism>
<dbReference type="EMBL" id="BTGU01003307">
    <property type="protein sequence ID" value="GMN30157.1"/>
    <property type="molecule type" value="Genomic_DNA"/>
</dbReference>
<reference evidence="1" key="1">
    <citation type="submission" date="2023-07" db="EMBL/GenBank/DDBJ databases">
        <title>draft genome sequence of fig (Ficus carica).</title>
        <authorList>
            <person name="Takahashi T."/>
            <person name="Nishimura K."/>
        </authorList>
    </citation>
    <scope>NUCLEOTIDE SEQUENCE</scope>
</reference>
<comment type="caution">
    <text evidence="1">The sequence shown here is derived from an EMBL/GenBank/DDBJ whole genome shotgun (WGS) entry which is preliminary data.</text>
</comment>
<keyword evidence="3" id="KW-1185">Reference proteome</keyword>
<name>A0AA87Z6D2_FICCA</name>
<evidence type="ECO:0000313" key="3">
    <source>
        <dbReference type="Proteomes" id="UP001187192"/>
    </source>
</evidence>
<accession>A0AA87Z6D2</accession>